<dbReference type="EMBL" id="CP009920">
    <property type="protein sequence ID" value="AJI25072.1"/>
    <property type="molecule type" value="Genomic_DNA"/>
</dbReference>
<keyword evidence="3" id="KW-0050">Antiport</keyword>
<evidence type="ECO:0000313" key="8">
    <source>
        <dbReference type="EMBL" id="AJI25072.1"/>
    </source>
</evidence>
<keyword evidence="7" id="KW-0472">Membrane</keyword>
<evidence type="ECO:0000313" key="9">
    <source>
        <dbReference type="Proteomes" id="UP000031829"/>
    </source>
</evidence>
<gene>
    <name evidence="8" type="primary">mrpE</name>
    <name evidence="8" type="ORF">BG04_1931</name>
</gene>
<dbReference type="PIRSF" id="PIRSF019239">
    <property type="entry name" value="MrpE"/>
    <property type="match status" value="1"/>
</dbReference>
<proteinExistence type="inferred from homology"/>
<dbReference type="KEGG" id="bmeg:BG04_1931"/>
<dbReference type="NCBIfam" id="NF009292">
    <property type="entry name" value="PRK12651.1-3"/>
    <property type="match status" value="1"/>
</dbReference>
<evidence type="ECO:0000256" key="2">
    <source>
        <dbReference type="ARBA" id="ARBA00006228"/>
    </source>
</evidence>
<dbReference type="PANTHER" id="PTHR34584:SF1">
    <property type="entry name" value="NA(+)_H(+) ANTIPORTER SUBUNIT E1"/>
    <property type="match status" value="1"/>
</dbReference>
<protein>
    <submittedName>
        <fullName evidence="8">Na(+)/H(+) antiporter subunit E</fullName>
    </submittedName>
</protein>
<dbReference type="PANTHER" id="PTHR34584">
    <property type="entry name" value="NA(+)/H(+) ANTIPORTER SUBUNIT E1"/>
    <property type="match status" value="1"/>
</dbReference>
<dbReference type="GO" id="GO:0005886">
    <property type="term" value="C:plasma membrane"/>
    <property type="evidence" value="ECO:0007669"/>
    <property type="project" value="UniProtKB-SubCell"/>
</dbReference>
<dbReference type="HOGENOM" id="CLU_086615_3_2_9"/>
<reference evidence="8 9" key="1">
    <citation type="journal article" date="2015" name="Genome Announc.">
        <title>Complete genome sequences for 35 biothreat assay-relevant bacillus species.</title>
        <authorList>
            <person name="Johnson S.L."/>
            <person name="Daligault H.E."/>
            <person name="Davenport K.W."/>
            <person name="Jaissle J."/>
            <person name="Frey K.G."/>
            <person name="Ladner J.T."/>
            <person name="Broomall S.M."/>
            <person name="Bishop-Lilly K.A."/>
            <person name="Bruce D.C."/>
            <person name="Gibbons H.S."/>
            <person name="Coyne S.R."/>
            <person name="Lo C.C."/>
            <person name="Meincke L."/>
            <person name="Munk A.C."/>
            <person name="Koroleva G.I."/>
            <person name="Rosenzweig C.N."/>
            <person name="Palacios G.F."/>
            <person name="Redden C.L."/>
            <person name="Minogue T.D."/>
            <person name="Chain P.S."/>
        </authorList>
    </citation>
    <scope>NUCLEOTIDE SEQUENCE [LARGE SCALE GENOMIC DNA]</scope>
    <source>
        <strain evidence="9">ATCC 14581 / DSM 32 / JCM 2506 / NBRC 15308 / NCIMB 9376 / NCTC 10342 / NRRL B-14308 / VKM B-512</strain>
    </source>
</reference>
<dbReference type="InterPro" id="IPR002758">
    <property type="entry name" value="Cation_antiport_E"/>
</dbReference>
<comment type="similarity">
    <text evidence="2">Belongs to the CPA3 antiporters (TC 2.A.63) subunit E family.</text>
</comment>
<keyword evidence="3" id="KW-0813">Transport</keyword>
<name>A0A0B6AVC8_PRIM2</name>
<accession>A0A0B6AVC8</accession>
<evidence type="ECO:0000256" key="1">
    <source>
        <dbReference type="ARBA" id="ARBA00004651"/>
    </source>
</evidence>
<keyword evidence="6" id="KW-1133">Transmembrane helix</keyword>
<dbReference type="GO" id="GO:0015297">
    <property type="term" value="F:antiporter activity"/>
    <property type="evidence" value="ECO:0007669"/>
    <property type="project" value="UniProtKB-KW"/>
</dbReference>
<sequence>MSFQLLLNVIIAFTWMFLRGIWTLPSFIIGFFWGAVLLFVFRRFFHRRFYLHKVYAIIKLLFIFIRELFKANIAVTKDVLRPKLNIQPAIFAMPTRLESEWEITILSLLITLTPGTLVMDVSDDNSTIYIHAINTDDIDDIITDIQQTFEKAIMEVSR</sequence>
<dbReference type="AlphaFoldDB" id="A0A0B6AVC8"/>
<organism evidence="8 9">
    <name type="scientific">Priestia megaterium (strain ATCC 14581 / DSM 32 / CCUG 1817 / JCM 2506 / NBRC 15308 / NCIMB 9376 / NCTC 10342 / NRRL B-14308 / VKM B-512 / Ford 19)</name>
    <name type="common">Bacillus megaterium</name>
    <dbReference type="NCBI Taxonomy" id="1348623"/>
    <lineage>
        <taxon>Bacteria</taxon>
        <taxon>Bacillati</taxon>
        <taxon>Bacillota</taxon>
        <taxon>Bacilli</taxon>
        <taxon>Bacillales</taxon>
        <taxon>Bacillaceae</taxon>
        <taxon>Priestia</taxon>
    </lineage>
</organism>
<dbReference type="Proteomes" id="UP000031829">
    <property type="component" value="Chromosome"/>
</dbReference>
<keyword evidence="4" id="KW-1003">Cell membrane</keyword>
<dbReference type="GO" id="GO:0008324">
    <property type="term" value="F:monoatomic cation transmembrane transporter activity"/>
    <property type="evidence" value="ECO:0007669"/>
    <property type="project" value="InterPro"/>
</dbReference>
<dbReference type="RefSeq" id="WP_013059594.1">
    <property type="nucleotide sequence ID" value="NZ_BCVB01000009.1"/>
</dbReference>
<evidence type="ECO:0000256" key="6">
    <source>
        <dbReference type="ARBA" id="ARBA00022989"/>
    </source>
</evidence>
<keyword evidence="5" id="KW-0812">Transmembrane</keyword>
<dbReference type="GeneID" id="93645399"/>
<dbReference type="Pfam" id="PF01899">
    <property type="entry name" value="MNHE"/>
    <property type="match status" value="1"/>
</dbReference>
<evidence type="ECO:0000256" key="4">
    <source>
        <dbReference type="ARBA" id="ARBA00022475"/>
    </source>
</evidence>
<comment type="subcellular location">
    <subcellularLocation>
        <location evidence="1">Cell membrane</location>
        <topology evidence="1">Multi-pass membrane protein</topology>
    </subcellularLocation>
</comment>
<evidence type="ECO:0000256" key="3">
    <source>
        <dbReference type="ARBA" id="ARBA00022449"/>
    </source>
</evidence>
<evidence type="ECO:0000256" key="5">
    <source>
        <dbReference type="ARBA" id="ARBA00022692"/>
    </source>
</evidence>
<evidence type="ECO:0000256" key="7">
    <source>
        <dbReference type="ARBA" id="ARBA00023136"/>
    </source>
</evidence>